<comment type="caution">
    <text evidence="1">The sequence shown here is derived from an EMBL/GenBank/DDBJ whole genome shotgun (WGS) entry which is preliminary data.</text>
</comment>
<dbReference type="EMBL" id="JBHUFZ010000016">
    <property type="protein sequence ID" value="MFD1890122.1"/>
    <property type="molecule type" value="Genomic_DNA"/>
</dbReference>
<reference evidence="2" key="1">
    <citation type="journal article" date="2019" name="Int. J. Syst. Evol. Microbiol.">
        <title>The Global Catalogue of Microorganisms (GCM) 10K type strain sequencing project: providing services to taxonomists for standard genome sequencing and annotation.</title>
        <authorList>
            <consortium name="The Broad Institute Genomics Platform"/>
            <consortium name="The Broad Institute Genome Sequencing Center for Infectious Disease"/>
            <person name="Wu L."/>
            <person name="Ma J."/>
        </authorList>
    </citation>
    <scope>NUCLEOTIDE SEQUENCE [LARGE SCALE GENOMIC DNA]</scope>
    <source>
        <strain evidence="2">CAIM 431</strain>
    </source>
</reference>
<keyword evidence="2" id="KW-1185">Reference proteome</keyword>
<evidence type="ECO:0000313" key="2">
    <source>
        <dbReference type="Proteomes" id="UP001597326"/>
    </source>
</evidence>
<dbReference type="SUPFAM" id="SSF52540">
    <property type="entry name" value="P-loop containing nucleoside triphosphate hydrolases"/>
    <property type="match status" value="1"/>
</dbReference>
<evidence type="ECO:0000313" key="1">
    <source>
        <dbReference type="EMBL" id="MFD1890122.1"/>
    </source>
</evidence>
<protein>
    <submittedName>
        <fullName evidence="1">Cobalt ABC transporter</fullName>
    </submittedName>
</protein>
<dbReference type="NCBIfam" id="NF005115">
    <property type="entry name" value="PRK06547.1"/>
    <property type="match status" value="1"/>
</dbReference>
<dbReference type="Gene3D" id="3.40.50.300">
    <property type="entry name" value="P-loop containing nucleotide triphosphate hydrolases"/>
    <property type="match status" value="1"/>
</dbReference>
<accession>A0ABW4RUX0</accession>
<dbReference type="RefSeq" id="WP_343873086.1">
    <property type="nucleotide sequence ID" value="NZ_BAAAIX010000013.1"/>
</dbReference>
<dbReference type="InterPro" id="IPR027417">
    <property type="entry name" value="P-loop_NTPase"/>
</dbReference>
<proteinExistence type="predicted"/>
<gene>
    <name evidence="1" type="ORF">ACFSCS_07985</name>
</gene>
<organism evidence="1 2">
    <name type="scientific">Luteococcus peritonei</name>
    <dbReference type="NCBI Taxonomy" id="88874"/>
    <lineage>
        <taxon>Bacteria</taxon>
        <taxon>Bacillati</taxon>
        <taxon>Actinomycetota</taxon>
        <taxon>Actinomycetes</taxon>
        <taxon>Propionibacteriales</taxon>
        <taxon>Propionibacteriaceae</taxon>
        <taxon>Luteococcus</taxon>
    </lineage>
</organism>
<sequence length="175" mass="19500">MNRLRTVLVDGGSGSGKTTLARRLQPVWSELCGQPVQLVSLDDCYPGWNGLSAGSLMVLRDVLRPRSPGYRRWDWEHDRPGAWVPLDPRLPLVVEGCGALTRSSALLAQLSIWVELDVEERKRRALARDGEGFAPWWETWAEQEAAHWSANRPCELATVVVDGRRLGEPAALPLP</sequence>
<dbReference type="Proteomes" id="UP001597326">
    <property type="component" value="Unassembled WGS sequence"/>
</dbReference>
<name>A0ABW4RUX0_9ACTN</name>